<protein>
    <submittedName>
        <fullName evidence="1">Uncharacterized protein</fullName>
    </submittedName>
</protein>
<sequence length="24" mass="2920">MTWRTDMVYAKVVEKQGICFRTKE</sequence>
<organism evidence="1">
    <name type="scientific">Rhizophora mucronata</name>
    <name type="common">Asiatic mangrove</name>
    <dbReference type="NCBI Taxonomy" id="61149"/>
    <lineage>
        <taxon>Eukaryota</taxon>
        <taxon>Viridiplantae</taxon>
        <taxon>Streptophyta</taxon>
        <taxon>Embryophyta</taxon>
        <taxon>Tracheophyta</taxon>
        <taxon>Spermatophyta</taxon>
        <taxon>Magnoliopsida</taxon>
        <taxon>eudicotyledons</taxon>
        <taxon>Gunneridae</taxon>
        <taxon>Pentapetalae</taxon>
        <taxon>rosids</taxon>
        <taxon>fabids</taxon>
        <taxon>Malpighiales</taxon>
        <taxon>Rhizophoraceae</taxon>
        <taxon>Rhizophora</taxon>
    </lineage>
</organism>
<accession>A0A2P2M5C7</accession>
<dbReference type="EMBL" id="GGEC01044941">
    <property type="protein sequence ID" value="MBX25425.1"/>
    <property type="molecule type" value="Transcribed_RNA"/>
</dbReference>
<dbReference type="AlphaFoldDB" id="A0A2P2M5C7"/>
<reference evidence="1" key="1">
    <citation type="submission" date="2018-02" db="EMBL/GenBank/DDBJ databases">
        <title>Rhizophora mucronata_Transcriptome.</title>
        <authorList>
            <person name="Meera S.P."/>
            <person name="Sreeshan A."/>
            <person name="Augustine A."/>
        </authorList>
    </citation>
    <scope>NUCLEOTIDE SEQUENCE</scope>
    <source>
        <tissue evidence="1">Leaf</tissue>
    </source>
</reference>
<proteinExistence type="predicted"/>
<name>A0A2P2M5C7_RHIMU</name>
<evidence type="ECO:0000313" key="1">
    <source>
        <dbReference type="EMBL" id="MBX25425.1"/>
    </source>
</evidence>